<keyword evidence="5" id="KW-1185">Reference proteome</keyword>
<dbReference type="EMBL" id="JRAA01000002">
    <property type="protein sequence ID" value="KHF24800.1"/>
    <property type="molecule type" value="Genomic_DNA"/>
</dbReference>
<evidence type="ECO:0000259" key="2">
    <source>
        <dbReference type="Pfam" id="PF07883"/>
    </source>
</evidence>
<dbReference type="OrthoDB" id="287220at2"/>
<dbReference type="Gene3D" id="2.60.120.10">
    <property type="entry name" value="Jelly Rolls"/>
    <property type="match status" value="1"/>
</dbReference>
<organism evidence="3 5">
    <name type="scientific">Solemya velum gill symbiont</name>
    <dbReference type="NCBI Taxonomy" id="2340"/>
    <lineage>
        <taxon>Bacteria</taxon>
        <taxon>Pseudomonadati</taxon>
        <taxon>Pseudomonadota</taxon>
        <taxon>Gammaproteobacteria</taxon>
        <taxon>sulfur-oxidizing symbionts</taxon>
    </lineage>
</organism>
<reference evidence="4 6" key="2">
    <citation type="submission" date="2016-11" db="EMBL/GenBank/DDBJ databases">
        <title>Mixed transmission modes and dynamic genome evolution in an obligate animal-bacterial symbiosis.</title>
        <authorList>
            <person name="Russell S.L."/>
            <person name="Corbett-Detig R.B."/>
            <person name="Cavanaugh C.M."/>
        </authorList>
    </citation>
    <scope>NUCLEOTIDE SEQUENCE [LARGE SCALE GENOMIC DNA]</scope>
    <source>
        <strain evidence="4">MA-KB16</strain>
    </source>
</reference>
<evidence type="ECO:0000256" key="1">
    <source>
        <dbReference type="SAM" id="SignalP"/>
    </source>
</evidence>
<dbReference type="Proteomes" id="UP000030856">
    <property type="component" value="Unassembled WGS sequence"/>
</dbReference>
<evidence type="ECO:0000313" key="5">
    <source>
        <dbReference type="Proteomes" id="UP000030856"/>
    </source>
</evidence>
<dbReference type="InterPro" id="IPR011051">
    <property type="entry name" value="RmlC_Cupin_sf"/>
</dbReference>
<keyword evidence="1" id="KW-0732">Signal</keyword>
<name>A0A0B0H6R6_SOVGS</name>
<dbReference type="Proteomes" id="UP000190962">
    <property type="component" value="Unassembled WGS sequence"/>
</dbReference>
<dbReference type="InterPro" id="IPR013096">
    <property type="entry name" value="Cupin_2"/>
</dbReference>
<evidence type="ECO:0000313" key="3">
    <source>
        <dbReference type="EMBL" id="KHF24800.1"/>
    </source>
</evidence>
<dbReference type="PANTHER" id="PTHR38599:SF1">
    <property type="entry name" value="CUPIN DOMAIN PROTEIN (AFU_ORTHOLOGUE AFUA_3G13620)"/>
    <property type="match status" value="1"/>
</dbReference>
<feature type="chain" id="PRO_5010611179" evidence="1">
    <location>
        <begin position="25"/>
        <end position="144"/>
    </location>
</feature>
<reference evidence="3 5" key="1">
    <citation type="journal article" date="2014" name="BMC Genomics">
        <title>The genome of the intracellular bacterium of the coastal bivalve, Solemya velum: a blueprint for thriving in and out of symbiosis.</title>
        <authorList>
            <person name="Dmytrenko O."/>
            <person name="Russell S.L."/>
            <person name="Loo W.T."/>
            <person name="Fontanez K.M."/>
            <person name="Liao L."/>
            <person name="Roeselers G."/>
            <person name="Sharma R."/>
            <person name="Stewart F.J."/>
            <person name="Newton I.L."/>
            <person name="Woyke T."/>
            <person name="Wu D."/>
            <person name="Lang J.M."/>
            <person name="Eisen J.A."/>
            <person name="Cavanaugh C.M."/>
        </authorList>
    </citation>
    <scope>NUCLEOTIDE SEQUENCE [LARGE SCALE GENOMIC DNA]</scope>
    <source>
        <strain evidence="3 5">WH</strain>
    </source>
</reference>
<dbReference type="eggNOG" id="COG1917">
    <property type="taxonomic scope" value="Bacteria"/>
</dbReference>
<comment type="caution">
    <text evidence="3">The sequence shown here is derived from an EMBL/GenBank/DDBJ whole genome shotgun (WGS) entry which is preliminary data.</text>
</comment>
<accession>A0A0B0H6R6</accession>
<evidence type="ECO:0000313" key="6">
    <source>
        <dbReference type="Proteomes" id="UP000190962"/>
    </source>
</evidence>
<proteinExistence type="predicted"/>
<feature type="domain" description="Cupin type-2" evidence="2">
    <location>
        <begin position="61"/>
        <end position="130"/>
    </location>
</feature>
<dbReference type="CDD" id="cd02236">
    <property type="entry name" value="cupin_CV2614-like"/>
    <property type="match status" value="1"/>
</dbReference>
<dbReference type="PANTHER" id="PTHR38599">
    <property type="entry name" value="CUPIN DOMAIN PROTEIN (AFU_ORTHOLOGUE AFUA_3G13620)"/>
    <property type="match status" value="1"/>
</dbReference>
<dbReference type="SUPFAM" id="SSF51182">
    <property type="entry name" value="RmlC-like cupins"/>
    <property type="match status" value="1"/>
</dbReference>
<sequence length="144" mass="15396">MNKRLTAAQLILVITILVASQSLAAKEKGYPAIPLLSTETTIVGESIAYPTTGQAKVTAAIVTLAPGEKTILHKHGVPLFAYILDGELSVDYGNDGIRIYKQGDAFMEAMSVSHFGENNTSQPVRILAVYMGAEGSENVIKMTQ</sequence>
<gene>
    <name evidence="4" type="ORF">BOV88_12630</name>
    <name evidence="3" type="ORF">JV46_08140</name>
</gene>
<dbReference type="GeneID" id="86990852"/>
<dbReference type="RefSeq" id="WP_043117022.1">
    <property type="nucleotide sequence ID" value="NZ_JRAA01000002.1"/>
</dbReference>
<dbReference type="AlphaFoldDB" id="A0A0B0H6R6"/>
<feature type="signal peptide" evidence="1">
    <location>
        <begin position="1"/>
        <end position="24"/>
    </location>
</feature>
<dbReference type="Pfam" id="PF07883">
    <property type="entry name" value="Cupin_2"/>
    <property type="match status" value="1"/>
</dbReference>
<protein>
    <submittedName>
        <fullName evidence="3">Cupin domain-containing protein</fullName>
    </submittedName>
</protein>
<dbReference type="EMBL" id="MPNX01000028">
    <property type="protein sequence ID" value="OOY33933.1"/>
    <property type="molecule type" value="Genomic_DNA"/>
</dbReference>
<dbReference type="STRING" id="2340.JV46_08140"/>
<evidence type="ECO:0000313" key="4">
    <source>
        <dbReference type="EMBL" id="OOY33933.1"/>
    </source>
</evidence>
<dbReference type="InterPro" id="IPR014710">
    <property type="entry name" value="RmlC-like_jellyroll"/>
</dbReference>
<dbReference type="PATRIC" id="fig|2340.3.peg.1437"/>